<dbReference type="OrthoDB" id="2988380at2"/>
<evidence type="ECO:0000313" key="1">
    <source>
        <dbReference type="EMBL" id="SDX44241.1"/>
    </source>
</evidence>
<keyword evidence="2" id="KW-1185">Reference proteome</keyword>
<protein>
    <recommendedName>
        <fullName evidence="3">HNH endonuclease</fullName>
    </recommendedName>
</protein>
<dbReference type="STRING" id="1528.SAMN04488579_102173"/>
<gene>
    <name evidence="1" type="ORF">SAMN04488579_102173</name>
</gene>
<dbReference type="AlphaFoldDB" id="A0A1H3BR96"/>
<dbReference type="EMBL" id="FNOU01000002">
    <property type="protein sequence ID" value="SDX44241.1"/>
    <property type="molecule type" value="Genomic_DNA"/>
</dbReference>
<evidence type="ECO:0000313" key="2">
    <source>
        <dbReference type="Proteomes" id="UP000199652"/>
    </source>
</evidence>
<sequence>MDDFFMHLDLSDFPEVDVEARKDDIIKASKAINNLIKESRAMSKLSNCYYCGEPCDGFCNSHTLPAFCLRNIAQKGKFFYSNSILDLPSLKDDKGVNESGTFHLICRECDSKIFQEYENPDNYENIPTVKMLAQIDMKNNLKNISKRLMEIEMYSLMSKQIGMSEHWVDAKNSMNKMDLEEYKESFSRAKKRDVKPFSGDYYVGFLKNCHM</sequence>
<name>A0A1H3BR96_EUBBA</name>
<dbReference type="Proteomes" id="UP000199652">
    <property type="component" value="Unassembled WGS sequence"/>
</dbReference>
<proteinExistence type="predicted"/>
<organism evidence="1 2">
    <name type="scientific">Eubacterium barkeri</name>
    <name type="common">Clostridium barkeri</name>
    <dbReference type="NCBI Taxonomy" id="1528"/>
    <lineage>
        <taxon>Bacteria</taxon>
        <taxon>Bacillati</taxon>
        <taxon>Bacillota</taxon>
        <taxon>Clostridia</taxon>
        <taxon>Eubacteriales</taxon>
        <taxon>Eubacteriaceae</taxon>
        <taxon>Eubacterium</taxon>
    </lineage>
</organism>
<dbReference type="RefSeq" id="WP_090242940.1">
    <property type="nucleotide sequence ID" value="NZ_FNOU01000002.1"/>
</dbReference>
<evidence type="ECO:0008006" key="3">
    <source>
        <dbReference type="Google" id="ProtNLM"/>
    </source>
</evidence>
<accession>A0A1H3BR96</accession>
<reference evidence="2" key="1">
    <citation type="submission" date="2016-10" db="EMBL/GenBank/DDBJ databases">
        <authorList>
            <person name="Varghese N."/>
            <person name="Submissions S."/>
        </authorList>
    </citation>
    <scope>NUCLEOTIDE SEQUENCE [LARGE SCALE GENOMIC DNA]</scope>
    <source>
        <strain evidence="2">VPI 5359</strain>
    </source>
</reference>